<comment type="caution">
    <text evidence="1">The sequence shown here is derived from an EMBL/GenBank/DDBJ whole genome shotgun (WGS) entry which is preliminary data.</text>
</comment>
<gene>
    <name evidence="1" type="ORF">Q5E86_02385</name>
</gene>
<dbReference type="Pfam" id="PF06528">
    <property type="entry name" value="Phage_P2_GpE"/>
    <property type="match status" value="1"/>
</dbReference>
<keyword evidence="2" id="KW-1185">Reference proteome</keyword>
<sequence length="40" mass="4518">MATVFHWAPSEYDAMTVGEILLWHKRAAARTGNESWVTAI</sequence>
<accession>A0ABT9AKW5</accession>
<dbReference type="EMBL" id="JAUQTG010000001">
    <property type="protein sequence ID" value="MDO7855240.1"/>
    <property type="molecule type" value="Genomic_DNA"/>
</dbReference>
<reference evidence="1" key="2">
    <citation type="journal article" date="2024" name="Int. J. Antimicrob. Agents">
        <title>Identification of a novel Providencia species showing multi-drug-resistant in three patients with hospital-acquired infection.</title>
        <authorList>
            <person name="Yang W."/>
            <person name="Chen J."/>
            <person name="Yang F."/>
            <person name="Ji P."/>
            <person name="Shen S."/>
            <person name="Yin D."/>
            <person name="Hu F."/>
        </authorList>
    </citation>
    <scope>NUCLEOTIDE SEQUENCE</scope>
    <source>
        <strain evidence="1">CRE-138-0111</strain>
    </source>
</reference>
<dbReference type="Proteomes" id="UP001176478">
    <property type="component" value="Unassembled WGS sequence"/>
</dbReference>
<evidence type="ECO:0000313" key="2">
    <source>
        <dbReference type="Proteomes" id="UP001176478"/>
    </source>
</evidence>
<dbReference type="InterPro" id="IPR009493">
    <property type="entry name" value="P2_GpE"/>
</dbReference>
<organism evidence="1 2">
    <name type="scientific">Providencia huashanensis</name>
    <dbReference type="NCBI Taxonomy" id="3037798"/>
    <lineage>
        <taxon>Bacteria</taxon>
        <taxon>Pseudomonadati</taxon>
        <taxon>Pseudomonadota</taxon>
        <taxon>Gammaproteobacteria</taxon>
        <taxon>Enterobacterales</taxon>
        <taxon>Morganellaceae</taxon>
        <taxon>Providencia</taxon>
    </lineage>
</organism>
<protein>
    <submittedName>
        <fullName evidence="1">GpE family phage tail protein</fullName>
    </submittedName>
</protein>
<proteinExistence type="predicted"/>
<name>A0ABT9AKW5_9GAMM</name>
<evidence type="ECO:0000313" key="1">
    <source>
        <dbReference type="EMBL" id="MDO7855240.1"/>
    </source>
</evidence>
<reference evidence="1" key="1">
    <citation type="submission" date="2023-07" db="EMBL/GenBank/DDBJ databases">
        <authorList>
            <person name="Yang W."/>
            <person name="Chen J."/>
            <person name="Ji P."/>
            <person name="Hu F."/>
        </authorList>
    </citation>
    <scope>NUCLEOTIDE SEQUENCE</scope>
    <source>
        <strain evidence="1">CRE-138-0111</strain>
    </source>
</reference>